<name>A0A1W6EWE0_AMPCP</name>
<dbReference type="AlphaFoldDB" id="A0A1W6EWE0"/>
<proteinExistence type="evidence at transcript level"/>
<dbReference type="EMBL" id="KY563625">
    <property type="protein sequence ID" value="ARK20034.1"/>
    <property type="molecule type" value="mRNA"/>
</dbReference>
<sequence>MSRQMSPFRFLTTFYVASSFFYDCEAHLWDSTRERYNTVVADAMIKSLRLEKYGAADQLLWYPYGILRGFVLFLRL</sequence>
<organism evidence="1">
    <name type="scientific">Ampulex compressa</name>
    <name type="common">Emerald cockroach wasp</name>
    <dbReference type="NCBI Taxonomy" id="860918"/>
    <lineage>
        <taxon>Eukaryota</taxon>
        <taxon>Metazoa</taxon>
        <taxon>Ecdysozoa</taxon>
        <taxon>Arthropoda</taxon>
        <taxon>Hexapoda</taxon>
        <taxon>Insecta</taxon>
        <taxon>Pterygota</taxon>
        <taxon>Neoptera</taxon>
        <taxon>Endopterygota</taxon>
        <taxon>Hymenoptera</taxon>
        <taxon>Apocrita</taxon>
        <taxon>Aculeata</taxon>
        <taxon>Apoidea</taxon>
        <taxon>Ampulicidae</taxon>
        <taxon>Ampulicini</taxon>
        <taxon>Ampulex</taxon>
    </lineage>
</organism>
<reference evidence="1" key="1">
    <citation type="submission" date="2017-02" db="EMBL/GenBank/DDBJ databases">
        <title>Parasitoid Jewel Wasp Mounts Multi-Pronged Neurochemical Attack to Hijack a Host Brain.</title>
        <authorList>
            <person name="Arvidson R.S."/>
            <person name="Kaiser M."/>
            <person name="Libersat F."/>
            <person name="Adams M.E."/>
        </authorList>
    </citation>
    <scope>NUCLEOTIDE SEQUENCE</scope>
    <source>
        <strain evidence="1">252</strain>
    </source>
</reference>
<evidence type="ECO:0000313" key="1">
    <source>
        <dbReference type="EMBL" id="ARK20034.1"/>
    </source>
</evidence>
<accession>A0A1W6EWE0</accession>
<protein>
    <submittedName>
        <fullName evidence="1">Venom protein</fullName>
    </submittedName>
</protein>